<gene>
    <name evidence="5" type="ORF">K7432_004999</name>
</gene>
<dbReference type="InterPro" id="IPR040234">
    <property type="entry name" value="QC/QCL"/>
</dbReference>
<organism evidence="5 6">
    <name type="scientific">Basidiobolus ranarum</name>
    <dbReference type="NCBI Taxonomy" id="34480"/>
    <lineage>
        <taxon>Eukaryota</taxon>
        <taxon>Fungi</taxon>
        <taxon>Fungi incertae sedis</taxon>
        <taxon>Zoopagomycota</taxon>
        <taxon>Entomophthoromycotina</taxon>
        <taxon>Basidiobolomycetes</taxon>
        <taxon>Basidiobolales</taxon>
        <taxon>Basidiobolaceae</taxon>
        <taxon>Basidiobolus</taxon>
    </lineage>
</organism>
<proteinExistence type="inferred from homology"/>
<sequence>MLGVKTRLYFPRALVVLVWCTFEVLGFGNLDISQKVTLTSGEFQELSKLTIPSRLSIEGELLKPLLIPRVSGTEGNLKVQNFILDEFRKLNWHIEEDRFNDTTPMGTVSFNNIIASNNPNAKRKLVLAAHFDSKYFPPPDENAFIGATDSAVPCAILLDLAHSLNDILSSEKMKSSELALELVFLDGEEAFHTWSRTDSIYGARHLAEKWENTKLQEIGNPIGGNAISRLDTIELFVLLDLIGAKGANILNTQFATSSYFQRL</sequence>
<feature type="domain" description="Peptidase M28" evidence="4">
    <location>
        <begin position="112"/>
        <end position="255"/>
    </location>
</feature>
<keyword evidence="3" id="KW-0479">Metal-binding</keyword>
<dbReference type="InterPro" id="IPR007484">
    <property type="entry name" value="Peptidase_M28"/>
</dbReference>
<keyword evidence="3" id="KW-0645">Protease</keyword>
<keyword evidence="1" id="KW-0808">Transferase</keyword>
<dbReference type="PANTHER" id="PTHR12283:SF6">
    <property type="entry name" value="GLUTAMINYL-PEPTIDE CYCLOTRANSFERASE-RELATED"/>
    <property type="match status" value="1"/>
</dbReference>
<dbReference type="PANTHER" id="PTHR12283">
    <property type="entry name" value="GLUTAMINYL-PEPTIDE CYCLOTRANSFERASE"/>
    <property type="match status" value="1"/>
</dbReference>
<evidence type="ECO:0000256" key="1">
    <source>
        <dbReference type="ARBA" id="ARBA00022679"/>
    </source>
</evidence>
<reference evidence="5 6" key="1">
    <citation type="submission" date="2023-04" db="EMBL/GenBank/DDBJ databases">
        <title>Genome of Basidiobolus ranarum AG-B5.</title>
        <authorList>
            <person name="Stajich J.E."/>
            <person name="Carter-House D."/>
            <person name="Gryganskyi A."/>
        </authorList>
    </citation>
    <scope>NUCLEOTIDE SEQUENCE [LARGE SCALE GENOMIC DNA]</scope>
    <source>
        <strain evidence="5 6">AG-B5</strain>
    </source>
</reference>
<feature type="non-terminal residue" evidence="5">
    <location>
        <position position="263"/>
    </location>
</feature>
<keyword evidence="2" id="KW-0012">Acyltransferase</keyword>
<evidence type="ECO:0000256" key="3">
    <source>
        <dbReference type="RuleBase" id="RU361240"/>
    </source>
</evidence>
<keyword evidence="3" id="KW-0862">Zinc</keyword>
<evidence type="ECO:0000313" key="5">
    <source>
        <dbReference type="EMBL" id="KAK9719103.1"/>
    </source>
</evidence>
<dbReference type="EC" id="3.4.-.-" evidence="3"/>
<evidence type="ECO:0000313" key="6">
    <source>
        <dbReference type="Proteomes" id="UP001479436"/>
    </source>
</evidence>
<protein>
    <recommendedName>
        <fullName evidence="3">Peptide hydrolase</fullName>
        <ecNumber evidence="3">3.4.-.-</ecNumber>
    </recommendedName>
</protein>
<dbReference type="EMBL" id="JASJQH010007061">
    <property type="protein sequence ID" value="KAK9719103.1"/>
    <property type="molecule type" value="Genomic_DNA"/>
</dbReference>
<dbReference type="Proteomes" id="UP001479436">
    <property type="component" value="Unassembled WGS sequence"/>
</dbReference>
<evidence type="ECO:0000256" key="2">
    <source>
        <dbReference type="ARBA" id="ARBA00023315"/>
    </source>
</evidence>
<dbReference type="SUPFAM" id="SSF53187">
    <property type="entry name" value="Zn-dependent exopeptidases"/>
    <property type="match status" value="1"/>
</dbReference>
<name>A0ABR2W400_9FUNG</name>
<comment type="similarity">
    <text evidence="3">Belongs to the peptidase M28 family.</text>
</comment>
<accession>A0ABR2W400</accession>
<comment type="caution">
    <text evidence="5">The sequence shown here is derived from an EMBL/GenBank/DDBJ whole genome shotgun (WGS) entry which is preliminary data.</text>
</comment>
<evidence type="ECO:0000259" key="4">
    <source>
        <dbReference type="Pfam" id="PF04389"/>
    </source>
</evidence>
<dbReference type="Pfam" id="PF04389">
    <property type="entry name" value="Peptidase_M28"/>
    <property type="match status" value="1"/>
</dbReference>
<keyword evidence="6" id="KW-1185">Reference proteome</keyword>
<keyword evidence="3" id="KW-0378">Hydrolase</keyword>
<dbReference type="Gene3D" id="3.40.630.10">
    <property type="entry name" value="Zn peptidases"/>
    <property type="match status" value="1"/>
</dbReference>